<evidence type="ECO:0000256" key="1">
    <source>
        <dbReference type="SAM" id="SignalP"/>
    </source>
</evidence>
<feature type="signal peptide" evidence="1">
    <location>
        <begin position="1"/>
        <end position="18"/>
    </location>
</feature>
<dbReference type="InterPro" id="IPR032276">
    <property type="entry name" value="DUF4836"/>
</dbReference>
<dbReference type="EMBL" id="VZAD01000024">
    <property type="protein sequence ID" value="MQP10890.1"/>
    <property type="molecule type" value="Genomic_DNA"/>
</dbReference>
<evidence type="ECO:0000313" key="2">
    <source>
        <dbReference type="EMBL" id="MQP10890.1"/>
    </source>
</evidence>
<dbReference type="OrthoDB" id="1081992at2"/>
<name>A0A6A7W8T8_9BACT</name>
<dbReference type="Proteomes" id="UP000384372">
    <property type="component" value="Unassembled WGS sequence"/>
</dbReference>
<proteinExistence type="predicted"/>
<comment type="caution">
    <text evidence="2">The sequence shown here is derived from an EMBL/GenBank/DDBJ whole genome shotgun (WGS) entry which is preliminary data.</text>
</comment>
<dbReference type="PROSITE" id="PS51257">
    <property type="entry name" value="PROKAR_LIPOPROTEIN"/>
    <property type="match status" value="1"/>
</dbReference>
<dbReference type="AlphaFoldDB" id="A0A6A7W8T8"/>
<keyword evidence="3" id="KW-1185">Reference proteome</keyword>
<reference evidence="2 3" key="1">
    <citation type="submission" date="2019-09" db="EMBL/GenBank/DDBJ databases">
        <title>Distinct polysaccharide growth profiles of human intestinal Prevotella copri isolates.</title>
        <authorList>
            <person name="Fehlner-Peach H."/>
            <person name="Magnabosco C."/>
            <person name="Raghavan V."/>
            <person name="Scher J.U."/>
            <person name="Tett A."/>
            <person name="Cox L.M."/>
            <person name="Gottsegen C."/>
            <person name="Watters A."/>
            <person name="Wiltshire- Gordon J.D."/>
            <person name="Segata N."/>
            <person name="Bonneau R."/>
            <person name="Littman D.R."/>
        </authorList>
    </citation>
    <scope>NUCLEOTIDE SEQUENCE [LARGE SCALE GENOMIC DNA]</scope>
    <source>
        <strain evidence="3">iAQ1173</strain>
    </source>
</reference>
<accession>A0A6A7W8T8</accession>
<protein>
    <submittedName>
        <fullName evidence="2">DUF4836 family protein</fullName>
    </submittedName>
</protein>
<feature type="chain" id="PRO_5025607837" evidence="1">
    <location>
        <begin position="19"/>
        <end position="454"/>
    </location>
</feature>
<keyword evidence="1" id="KW-0732">Signal</keyword>
<sequence>MKNVFLYAIAFLQIVLMAACSDNDYLNAIPSKSTALISVDMQTTDGDGKGVDKENILKSMLHVENVSDCGIDVTEKLYLFETVDGNLGLCAKVADEDNISNWLNQLSQKHICTELTERKGFHFAVLKDSWLVGFSSKALLVMGPVVADARADLQRQMVRFLNADEDAGVKSSRLFAQLDSIDSPIAMVAQVQALPEKFVAPFTLGAPKDADASQIVIAAGMKVENGILKISGKTFSFNKSINQALQQSQTVYRPIKGDYVKSMPNDALAGIFMNVEGTRFLPLVQSNQGLQTLLMGINAAIDMDNIIRSVDGDMAIVMPSLGTDNMQMTMAARLSHAKWLSDIDYWKQSCPKGSTIGNWKKNAYCYSSGKTSFYFGVSDDKQFFSGNDQLSAEYSILPSNHPVDQRIQQMIKGQKMVMVVNLGKAGSGDNALQAVTGLLAPLFGQLKAVVYTLQ</sequence>
<dbReference type="Pfam" id="PF16120">
    <property type="entry name" value="DUF4836"/>
    <property type="match status" value="1"/>
</dbReference>
<gene>
    <name evidence="2" type="ORF">F7D20_02685</name>
</gene>
<evidence type="ECO:0000313" key="3">
    <source>
        <dbReference type="Proteomes" id="UP000384372"/>
    </source>
</evidence>
<organism evidence="2 3">
    <name type="scientific">Segatella copri</name>
    <dbReference type="NCBI Taxonomy" id="165179"/>
    <lineage>
        <taxon>Bacteria</taxon>
        <taxon>Pseudomonadati</taxon>
        <taxon>Bacteroidota</taxon>
        <taxon>Bacteroidia</taxon>
        <taxon>Bacteroidales</taxon>
        <taxon>Prevotellaceae</taxon>
        <taxon>Segatella</taxon>
    </lineage>
</organism>